<dbReference type="InterPro" id="IPR017972">
    <property type="entry name" value="Cyt_P450_CS"/>
</dbReference>
<evidence type="ECO:0000256" key="7">
    <source>
        <dbReference type="PIRSR" id="PIRSR602401-1"/>
    </source>
</evidence>
<dbReference type="SUPFAM" id="SSF48264">
    <property type="entry name" value="Cytochrome P450"/>
    <property type="match status" value="1"/>
</dbReference>
<dbReference type="PANTHER" id="PTHR47947:SF24">
    <property type="entry name" value="ISOFLAVONE 2'-HYDROXYLASE-LIKE"/>
    <property type="match status" value="1"/>
</dbReference>
<evidence type="ECO:0000256" key="3">
    <source>
        <dbReference type="ARBA" id="ARBA00022723"/>
    </source>
</evidence>
<keyword evidence="2 7" id="KW-0349">Heme</keyword>
<comment type="cofactor">
    <cofactor evidence="7">
        <name>heme</name>
        <dbReference type="ChEBI" id="CHEBI:30413"/>
    </cofactor>
</comment>
<dbReference type="InterPro" id="IPR036396">
    <property type="entry name" value="Cyt_P450_sf"/>
</dbReference>
<evidence type="ECO:0000256" key="6">
    <source>
        <dbReference type="ARBA" id="ARBA00023033"/>
    </source>
</evidence>
<dbReference type="InterPro" id="IPR050651">
    <property type="entry name" value="Plant_Cytochrome_P450_Monoox"/>
</dbReference>
<dbReference type="GO" id="GO:0004497">
    <property type="term" value="F:monooxygenase activity"/>
    <property type="evidence" value="ECO:0007669"/>
    <property type="project" value="UniProtKB-KW"/>
</dbReference>
<evidence type="ECO:0008006" key="11">
    <source>
        <dbReference type="Google" id="ProtNLM"/>
    </source>
</evidence>
<dbReference type="GO" id="GO:0005506">
    <property type="term" value="F:iron ion binding"/>
    <property type="evidence" value="ECO:0007669"/>
    <property type="project" value="InterPro"/>
</dbReference>
<evidence type="ECO:0000256" key="4">
    <source>
        <dbReference type="ARBA" id="ARBA00023002"/>
    </source>
</evidence>
<comment type="caution">
    <text evidence="9">The sequence shown here is derived from an EMBL/GenBank/DDBJ whole genome shotgun (WGS) entry which is preliminary data.</text>
</comment>
<protein>
    <recommendedName>
        <fullName evidence="11">Cytochrome P450</fullName>
    </recommendedName>
</protein>
<evidence type="ECO:0000256" key="8">
    <source>
        <dbReference type="RuleBase" id="RU000461"/>
    </source>
</evidence>
<keyword evidence="4 8" id="KW-0560">Oxidoreductase</keyword>
<gene>
    <name evidence="9" type="ORF">LWI29_016653</name>
</gene>
<dbReference type="EMBL" id="JAUESC010000386">
    <property type="protein sequence ID" value="KAK0576387.1"/>
    <property type="molecule type" value="Genomic_DNA"/>
</dbReference>
<keyword evidence="3 7" id="KW-0479">Metal-binding</keyword>
<keyword evidence="10" id="KW-1185">Reference proteome</keyword>
<dbReference type="InterPro" id="IPR001128">
    <property type="entry name" value="Cyt_P450"/>
</dbReference>
<name>A0AA39VEB1_ACESA</name>
<dbReference type="GO" id="GO:0016705">
    <property type="term" value="F:oxidoreductase activity, acting on paired donors, with incorporation or reduction of molecular oxygen"/>
    <property type="evidence" value="ECO:0007669"/>
    <property type="project" value="InterPro"/>
</dbReference>
<dbReference type="PANTHER" id="PTHR47947">
    <property type="entry name" value="CYTOCHROME P450 82C3-RELATED"/>
    <property type="match status" value="1"/>
</dbReference>
<evidence type="ECO:0000256" key="5">
    <source>
        <dbReference type="ARBA" id="ARBA00023004"/>
    </source>
</evidence>
<sequence length="113" mass="12870">MLLVNMWAIQNDPKNWEEPRKFKPERFEGFEGTRDGFKLAPFGSGRRSCPGESLAMRMVGFALGSLIQCFEWDRVGEEIVDMTEGSGLTLSKAQLLQAEYRPRPTMIKLLSQI</sequence>
<reference evidence="9" key="1">
    <citation type="journal article" date="2022" name="Plant J.">
        <title>Strategies of tolerance reflected in two North American maple genomes.</title>
        <authorList>
            <person name="McEvoy S.L."/>
            <person name="Sezen U.U."/>
            <person name="Trouern-Trend A."/>
            <person name="McMahon S.M."/>
            <person name="Schaberg P.G."/>
            <person name="Yang J."/>
            <person name="Wegrzyn J.L."/>
            <person name="Swenson N.G."/>
        </authorList>
    </citation>
    <scope>NUCLEOTIDE SEQUENCE</scope>
    <source>
        <strain evidence="9">NS2018</strain>
    </source>
</reference>
<comment type="similarity">
    <text evidence="1 8">Belongs to the cytochrome P450 family.</text>
</comment>
<dbReference type="Gene3D" id="1.10.630.10">
    <property type="entry name" value="Cytochrome P450"/>
    <property type="match status" value="1"/>
</dbReference>
<dbReference type="Pfam" id="PF00067">
    <property type="entry name" value="p450"/>
    <property type="match status" value="1"/>
</dbReference>
<evidence type="ECO:0000256" key="2">
    <source>
        <dbReference type="ARBA" id="ARBA00022617"/>
    </source>
</evidence>
<reference evidence="9" key="2">
    <citation type="submission" date="2023-06" db="EMBL/GenBank/DDBJ databases">
        <authorList>
            <person name="Swenson N.G."/>
            <person name="Wegrzyn J.L."/>
            <person name="Mcevoy S.L."/>
        </authorList>
    </citation>
    <scope>NUCLEOTIDE SEQUENCE</scope>
    <source>
        <strain evidence="9">NS2018</strain>
        <tissue evidence="9">Leaf</tissue>
    </source>
</reference>
<dbReference type="PROSITE" id="PS00086">
    <property type="entry name" value="CYTOCHROME_P450"/>
    <property type="match status" value="1"/>
</dbReference>
<dbReference type="AlphaFoldDB" id="A0AA39VEB1"/>
<evidence type="ECO:0000313" key="9">
    <source>
        <dbReference type="EMBL" id="KAK0576387.1"/>
    </source>
</evidence>
<dbReference type="InterPro" id="IPR002401">
    <property type="entry name" value="Cyt_P450_E_grp-I"/>
</dbReference>
<evidence type="ECO:0000256" key="1">
    <source>
        <dbReference type="ARBA" id="ARBA00010617"/>
    </source>
</evidence>
<keyword evidence="6 8" id="KW-0503">Monooxygenase</keyword>
<dbReference type="GO" id="GO:0020037">
    <property type="term" value="F:heme binding"/>
    <property type="evidence" value="ECO:0007669"/>
    <property type="project" value="InterPro"/>
</dbReference>
<dbReference type="PRINTS" id="PR00463">
    <property type="entry name" value="EP450I"/>
</dbReference>
<evidence type="ECO:0000313" key="10">
    <source>
        <dbReference type="Proteomes" id="UP001168877"/>
    </source>
</evidence>
<dbReference type="Proteomes" id="UP001168877">
    <property type="component" value="Unassembled WGS sequence"/>
</dbReference>
<accession>A0AA39VEB1</accession>
<keyword evidence="5 7" id="KW-0408">Iron</keyword>
<organism evidence="9 10">
    <name type="scientific">Acer saccharum</name>
    <name type="common">Sugar maple</name>
    <dbReference type="NCBI Taxonomy" id="4024"/>
    <lineage>
        <taxon>Eukaryota</taxon>
        <taxon>Viridiplantae</taxon>
        <taxon>Streptophyta</taxon>
        <taxon>Embryophyta</taxon>
        <taxon>Tracheophyta</taxon>
        <taxon>Spermatophyta</taxon>
        <taxon>Magnoliopsida</taxon>
        <taxon>eudicotyledons</taxon>
        <taxon>Gunneridae</taxon>
        <taxon>Pentapetalae</taxon>
        <taxon>rosids</taxon>
        <taxon>malvids</taxon>
        <taxon>Sapindales</taxon>
        <taxon>Sapindaceae</taxon>
        <taxon>Hippocastanoideae</taxon>
        <taxon>Acereae</taxon>
        <taxon>Acer</taxon>
    </lineage>
</organism>
<proteinExistence type="inferred from homology"/>
<feature type="binding site" description="axial binding residue" evidence="7">
    <location>
        <position position="49"/>
    </location>
    <ligand>
        <name>heme</name>
        <dbReference type="ChEBI" id="CHEBI:30413"/>
    </ligand>
    <ligandPart>
        <name>Fe</name>
        <dbReference type="ChEBI" id="CHEBI:18248"/>
    </ligandPart>
</feature>